<sequence length="160" mass="17683">MASLDQIAPAFVDMAHSIVWASVATVDPQGRPRSRVLHPLWEYDGAELVGWIAVGPTGIKRAHIAAQPEISINYWATNHDTCSAECAVEWVFDDDARTAVWEKFKTAPEPVGYDPAIIPPWSGGPTSPAFAAWRLHPRRLRVMPGRVMTQGAGEVLTWRE</sequence>
<dbReference type="EMBL" id="LR134355">
    <property type="protein sequence ID" value="VEG49730.1"/>
    <property type="molecule type" value="Genomic_DNA"/>
</dbReference>
<evidence type="ECO:0000313" key="2">
    <source>
        <dbReference type="Proteomes" id="UP000282551"/>
    </source>
</evidence>
<dbReference type="Gene3D" id="2.30.110.10">
    <property type="entry name" value="Electron Transport, Fmn-binding Protein, Chain A"/>
    <property type="match status" value="1"/>
</dbReference>
<proteinExistence type="predicted"/>
<accession>A0A448IBA9</accession>
<keyword evidence="2" id="KW-1185">Reference proteome</keyword>
<name>A0A448IBA9_MYCCI</name>
<dbReference type="AlphaFoldDB" id="A0A448IBA9"/>
<evidence type="ECO:0000313" key="1">
    <source>
        <dbReference type="EMBL" id="VEG49730.1"/>
    </source>
</evidence>
<dbReference type="SUPFAM" id="SSF50475">
    <property type="entry name" value="FMN-binding split barrel"/>
    <property type="match status" value="1"/>
</dbReference>
<dbReference type="OrthoDB" id="3382273at2"/>
<reference evidence="1 2" key="1">
    <citation type="submission" date="2018-12" db="EMBL/GenBank/DDBJ databases">
        <authorList>
            <consortium name="Pathogen Informatics"/>
        </authorList>
    </citation>
    <scope>NUCLEOTIDE SEQUENCE [LARGE SCALE GENOMIC DNA]</scope>
    <source>
        <strain evidence="1 2">NCTC10485</strain>
    </source>
</reference>
<dbReference type="RefSeq" id="WP_126335368.1">
    <property type="nucleotide sequence ID" value="NZ_AP022604.1"/>
</dbReference>
<organism evidence="1 2">
    <name type="scientific">Mycolicibacterium chitae</name>
    <name type="common">Mycobacterium chitae</name>
    <dbReference type="NCBI Taxonomy" id="1792"/>
    <lineage>
        <taxon>Bacteria</taxon>
        <taxon>Bacillati</taxon>
        <taxon>Actinomycetota</taxon>
        <taxon>Actinomycetes</taxon>
        <taxon>Mycobacteriales</taxon>
        <taxon>Mycobacteriaceae</taxon>
        <taxon>Mycolicibacterium</taxon>
    </lineage>
</organism>
<dbReference type="Proteomes" id="UP000282551">
    <property type="component" value="Chromosome"/>
</dbReference>
<dbReference type="InterPro" id="IPR012349">
    <property type="entry name" value="Split_barrel_FMN-bd"/>
</dbReference>
<gene>
    <name evidence="1" type="ORF">NCTC10485_04042</name>
</gene>
<protein>
    <submittedName>
        <fullName evidence="1">Pyridoxamine 5'-phosphate oxidase</fullName>
    </submittedName>
</protein>